<dbReference type="SUPFAM" id="SSF160909">
    <property type="entry name" value="ATP12-like"/>
    <property type="match status" value="1"/>
</dbReference>
<dbReference type="RefSeq" id="WP_013934067.1">
    <property type="nucleotide sequence ID" value="NC_015709.1"/>
</dbReference>
<dbReference type="InterPro" id="IPR023335">
    <property type="entry name" value="ATP12_ortho_dom_sf"/>
</dbReference>
<evidence type="ECO:0000313" key="5">
    <source>
        <dbReference type="Proteomes" id="UP000000491"/>
    </source>
</evidence>
<dbReference type="InterPro" id="IPR011419">
    <property type="entry name" value="ATP12_ATP_synth-F1-assembly"/>
</dbReference>
<dbReference type="EMBL" id="CP002865">
    <property type="protein sequence ID" value="AEI37671.1"/>
    <property type="molecule type" value="Genomic_DNA"/>
</dbReference>
<evidence type="ECO:0000256" key="2">
    <source>
        <dbReference type="ARBA" id="ARBA00022946"/>
    </source>
</evidence>
<protein>
    <submittedName>
        <fullName evidence="4">ATP12 ATPase</fullName>
    </submittedName>
</protein>
<dbReference type="STRING" id="579138.Zymop_0770"/>
<sequence>MKRKRFYKEASVEKAKLGFALKLDERQVMTPARNPLILPSEPLAEEVAEEWRAQTHEIDPAAMPMTGYANAAIDLVPKNYDDFILGIRQFAESDVTCYRADTPQNLAQREAELWDPLLEWAERRFDIHFHRIVGIIHKQQPETTLNRIGAAISDFNNFEVAALSQMTMISGSLVIPLAVLEKEISPEEAFDAAHIDQIWQTEQWGEDEIATRALMVRRRDFLAAARFFNLLNNQTVLEPVSEG</sequence>
<dbReference type="InterPro" id="IPR042272">
    <property type="entry name" value="ATP12_ATP_synth-F1-assembly_N"/>
</dbReference>
<dbReference type="PANTHER" id="PTHR21013:SF10">
    <property type="entry name" value="ATP SYNTHASE MITOCHONDRIAL F1 COMPLEX ASSEMBLY FACTOR 2"/>
    <property type="match status" value="1"/>
</dbReference>
<dbReference type="PATRIC" id="fig|579138.3.peg.811"/>
<comment type="similarity">
    <text evidence="1">Belongs to the ATP12 family.</text>
</comment>
<dbReference type="GO" id="GO:0043461">
    <property type="term" value="P:proton-transporting ATP synthase complex assembly"/>
    <property type="evidence" value="ECO:0007669"/>
    <property type="project" value="InterPro"/>
</dbReference>
<dbReference type="Gene3D" id="3.30.2180.10">
    <property type="entry name" value="ATP12-like"/>
    <property type="match status" value="1"/>
</dbReference>
<dbReference type="PANTHER" id="PTHR21013">
    <property type="entry name" value="ATP SYNTHASE MITOCHONDRIAL F1 COMPLEX ASSEMBLY FACTOR 2/ATP12 PROTEIN, MITOCHONDRIAL PRECURSOR"/>
    <property type="match status" value="1"/>
</dbReference>
<dbReference type="KEGG" id="zmp:Zymop_0770"/>
<name>F8ES96_ZYMMT</name>
<evidence type="ECO:0000313" key="4">
    <source>
        <dbReference type="EMBL" id="AEI37671.1"/>
    </source>
</evidence>
<reference evidence="4 5" key="1">
    <citation type="journal article" date="2011" name="J. Bacteriol.">
        <title>Genome sequence of the ethanol-producing Zymomonas mobilis subsp. pomaceae lectotype strain ATCC 29192.</title>
        <authorList>
            <person name="Kouvelis V.N."/>
            <person name="Davenport K.W."/>
            <person name="Brettin T.S."/>
            <person name="Bruce D."/>
            <person name="Detter C."/>
            <person name="Han C.S."/>
            <person name="Nolan M."/>
            <person name="Tapia R."/>
            <person name="Damoulaki A."/>
            <person name="Kyrpides N.C."/>
            <person name="Typas M.A."/>
            <person name="Pappas K.M."/>
        </authorList>
    </citation>
    <scope>NUCLEOTIDE SEQUENCE [LARGE SCALE GENOMIC DNA]</scope>
    <source>
        <strain evidence="5">ATCC 29192 / DSM 22645 / JCM 10191 / CCUG 17912 / NBRC 13757 / NCIMB 11200 / NRRL B-4491 / Barker I</strain>
    </source>
</reference>
<gene>
    <name evidence="4" type="ordered locus">Zymop_0770</name>
</gene>
<accession>F8ES96</accession>
<keyword evidence="3" id="KW-0143">Chaperone</keyword>
<evidence type="ECO:0000256" key="3">
    <source>
        <dbReference type="ARBA" id="ARBA00023186"/>
    </source>
</evidence>
<dbReference type="Pfam" id="PF07542">
    <property type="entry name" value="ATP12"/>
    <property type="match status" value="1"/>
</dbReference>
<dbReference type="HOGENOM" id="CLU_047893_3_0_5"/>
<dbReference type="eggNOG" id="COG5387">
    <property type="taxonomic scope" value="Bacteria"/>
</dbReference>
<dbReference type="AlphaFoldDB" id="F8ES96"/>
<proteinExistence type="inferred from homology"/>
<organism evidence="4 5">
    <name type="scientific">Zymomonas mobilis subsp. pomaceae (strain ATCC 29192 / DSM 22645 / JCM 10191 / CCUG 17912 / NBRC 13757 / NCIMB 11200 / NRRL B-4491 / Barker I)</name>
    <dbReference type="NCBI Taxonomy" id="579138"/>
    <lineage>
        <taxon>Bacteria</taxon>
        <taxon>Pseudomonadati</taxon>
        <taxon>Pseudomonadota</taxon>
        <taxon>Alphaproteobacteria</taxon>
        <taxon>Sphingomonadales</taxon>
        <taxon>Zymomonadaceae</taxon>
        <taxon>Zymomonas</taxon>
    </lineage>
</organism>
<keyword evidence="2" id="KW-0809">Transit peptide</keyword>
<evidence type="ECO:0000256" key="1">
    <source>
        <dbReference type="ARBA" id="ARBA00008231"/>
    </source>
</evidence>
<dbReference type="Gene3D" id="1.10.3580.10">
    <property type="entry name" value="ATP12 ATPase"/>
    <property type="match status" value="1"/>
</dbReference>
<dbReference type="Proteomes" id="UP000000491">
    <property type="component" value="Chromosome"/>
</dbReference>